<dbReference type="Gramene" id="Os12t0243050-01">
    <property type="protein sequence ID" value="Os12t0243050-01"/>
    <property type="gene ID" value="Os12g0243050"/>
</dbReference>
<organism evidence="1 2">
    <name type="scientific">Oryza sativa subsp. japonica</name>
    <name type="common">Rice</name>
    <dbReference type="NCBI Taxonomy" id="39947"/>
    <lineage>
        <taxon>Eukaryota</taxon>
        <taxon>Viridiplantae</taxon>
        <taxon>Streptophyta</taxon>
        <taxon>Embryophyta</taxon>
        <taxon>Tracheophyta</taxon>
        <taxon>Spermatophyta</taxon>
        <taxon>Magnoliopsida</taxon>
        <taxon>Liliopsida</taxon>
        <taxon>Poales</taxon>
        <taxon>Poaceae</taxon>
        <taxon>BOP clade</taxon>
        <taxon>Oryzoideae</taxon>
        <taxon>Oryzeae</taxon>
        <taxon>Oryzinae</taxon>
        <taxon>Oryza</taxon>
        <taxon>Oryza sativa</taxon>
    </lineage>
</organism>
<evidence type="ECO:0000313" key="2">
    <source>
        <dbReference type="Proteomes" id="UP000059680"/>
    </source>
</evidence>
<evidence type="ECO:0000313" key="1">
    <source>
        <dbReference type="EMBL" id="BAT16509.1"/>
    </source>
</evidence>
<keyword evidence="2" id="KW-1185">Reference proteome</keyword>
<sequence length="97" mass="11143">FRSKFRQNRPDFKNLRQTWGICIQILVYEICSEFTGFLPDFAKFRISPVPETEGPVGTENPGNKPTNQRLVFSGLDYGANLNLRFVTAHSSNYTRLL</sequence>
<dbReference type="Proteomes" id="UP000059680">
    <property type="component" value="Chromosome 12"/>
</dbReference>
<protein>
    <submittedName>
        <fullName evidence="1">Os12g0243050 protein</fullName>
    </submittedName>
</protein>
<dbReference type="PaxDb" id="39947-A0A0P0Y8K5"/>
<dbReference type="AlphaFoldDB" id="A0A0P0Y8K5"/>
<gene>
    <name evidence="1" type="ordered locus">Os12g0243050</name>
    <name evidence="1" type="ORF">OSNPB_120243050</name>
</gene>
<name>A0A0P0Y8K5_ORYSJ</name>
<dbReference type="InParanoid" id="A0A0P0Y8K5"/>
<reference evidence="2" key="1">
    <citation type="journal article" date="2005" name="Nature">
        <title>The map-based sequence of the rice genome.</title>
        <authorList>
            <consortium name="International rice genome sequencing project (IRGSP)"/>
            <person name="Matsumoto T."/>
            <person name="Wu J."/>
            <person name="Kanamori H."/>
            <person name="Katayose Y."/>
            <person name="Fujisawa M."/>
            <person name="Namiki N."/>
            <person name="Mizuno H."/>
            <person name="Yamamoto K."/>
            <person name="Antonio B.A."/>
            <person name="Baba T."/>
            <person name="Sakata K."/>
            <person name="Nagamura Y."/>
            <person name="Aoki H."/>
            <person name="Arikawa K."/>
            <person name="Arita K."/>
            <person name="Bito T."/>
            <person name="Chiden Y."/>
            <person name="Fujitsuka N."/>
            <person name="Fukunaka R."/>
            <person name="Hamada M."/>
            <person name="Harada C."/>
            <person name="Hayashi A."/>
            <person name="Hijishita S."/>
            <person name="Honda M."/>
            <person name="Hosokawa S."/>
            <person name="Ichikawa Y."/>
            <person name="Idonuma A."/>
            <person name="Iijima M."/>
            <person name="Ikeda M."/>
            <person name="Ikeno M."/>
            <person name="Ito K."/>
            <person name="Ito S."/>
            <person name="Ito T."/>
            <person name="Ito Y."/>
            <person name="Ito Y."/>
            <person name="Iwabuchi A."/>
            <person name="Kamiya K."/>
            <person name="Karasawa W."/>
            <person name="Kurita K."/>
            <person name="Katagiri S."/>
            <person name="Kikuta A."/>
            <person name="Kobayashi H."/>
            <person name="Kobayashi N."/>
            <person name="Machita K."/>
            <person name="Maehara T."/>
            <person name="Masukawa M."/>
            <person name="Mizubayashi T."/>
            <person name="Mukai Y."/>
            <person name="Nagasaki H."/>
            <person name="Nagata Y."/>
            <person name="Naito S."/>
            <person name="Nakashima M."/>
            <person name="Nakama Y."/>
            <person name="Nakamichi Y."/>
            <person name="Nakamura M."/>
            <person name="Meguro A."/>
            <person name="Negishi M."/>
            <person name="Ohta I."/>
            <person name="Ohta T."/>
            <person name="Okamoto M."/>
            <person name="Ono N."/>
            <person name="Saji S."/>
            <person name="Sakaguchi M."/>
            <person name="Sakai K."/>
            <person name="Shibata M."/>
            <person name="Shimokawa T."/>
            <person name="Song J."/>
            <person name="Takazaki Y."/>
            <person name="Terasawa K."/>
            <person name="Tsugane M."/>
            <person name="Tsuji K."/>
            <person name="Ueda S."/>
            <person name="Waki K."/>
            <person name="Yamagata H."/>
            <person name="Yamamoto M."/>
            <person name="Yamamoto S."/>
            <person name="Yamane H."/>
            <person name="Yoshiki S."/>
            <person name="Yoshihara R."/>
            <person name="Yukawa K."/>
            <person name="Zhong H."/>
            <person name="Yano M."/>
            <person name="Yuan Q."/>
            <person name="Ouyang S."/>
            <person name="Liu J."/>
            <person name="Jones K.M."/>
            <person name="Gansberger K."/>
            <person name="Moffat K."/>
            <person name="Hill J."/>
            <person name="Bera J."/>
            <person name="Fadrosh D."/>
            <person name="Jin S."/>
            <person name="Johri S."/>
            <person name="Kim M."/>
            <person name="Overton L."/>
            <person name="Reardon M."/>
            <person name="Tsitrin T."/>
            <person name="Vuong H."/>
            <person name="Weaver B."/>
            <person name="Ciecko A."/>
            <person name="Tallon L."/>
            <person name="Jackson J."/>
            <person name="Pai G."/>
            <person name="Aken S.V."/>
            <person name="Utterback T."/>
            <person name="Reidmuller S."/>
            <person name="Feldblyum T."/>
            <person name="Hsiao J."/>
            <person name="Zismann V."/>
            <person name="Iobst S."/>
            <person name="de Vazeille A.R."/>
            <person name="Buell C.R."/>
            <person name="Ying K."/>
            <person name="Li Y."/>
            <person name="Lu T."/>
            <person name="Huang Y."/>
            <person name="Zhao Q."/>
            <person name="Feng Q."/>
            <person name="Zhang L."/>
            <person name="Zhu J."/>
            <person name="Weng Q."/>
            <person name="Mu J."/>
            <person name="Lu Y."/>
            <person name="Fan D."/>
            <person name="Liu Y."/>
            <person name="Guan J."/>
            <person name="Zhang Y."/>
            <person name="Yu S."/>
            <person name="Liu X."/>
            <person name="Zhang Y."/>
            <person name="Hong G."/>
            <person name="Han B."/>
            <person name="Choisne N."/>
            <person name="Demange N."/>
            <person name="Orjeda G."/>
            <person name="Samain S."/>
            <person name="Cattolico L."/>
            <person name="Pelletier E."/>
            <person name="Couloux A."/>
            <person name="Segurens B."/>
            <person name="Wincker P."/>
            <person name="D'Hont A."/>
            <person name="Scarpelli C."/>
            <person name="Weissenbach J."/>
            <person name="Salanoubat M."/>
            <person name="Quetier F."/>
            <person name="Yu Y."/>
            <person name="Kim H.R."/>
            <person name="Rambo T."/>
            <person name="Currie J."/>
            <person name="Collura K."/>
            <person name="Luo M."/>
            <person name="Yang T."/>
            <person name="Ammiraju J.S.S."/>
            <person name="Engler F."/>
            <person name="Soderlund C."/>
            <person name="Wing R.A."/>
            <person name="Palmer L.E."/>
            <person name="de la Bastide M."/>
            <person name="Spiegel L."/>
            <person name="Nascimento L."/>
            <person name="Zutavern T."/>
            <person name="O'Shaughnessy A."/>
            <person name="Dike S."/>
            <person name="Dedhia N."/>
            <person name="Preston R."/>
            <person name="Balija V."/>
            <person name="McCombie W.R."/>
            <person name="Chow T."/>
            <person name="Chen H."/>
            <person name="Chung M."/>
            <person name="Chen C."/>
            <person name="Shaw J."/>
            <person name="Wu H."/>
            <person name="Hsiao K."/>
            <person name="Chao Y."/>
            <person name="Chu M."/>
            <person name="Cheng C."/>
            <person name="Hour A."/>
            <person name="Lee P."/>
            <person name="Lin S."/>
            <person name="Lin Y."/>
            <person name="Liou J."/>
            <person name="Liu S."/>
            <person name="Hsing Y."/>
            <person name="Raghuvanshi S."/>
            <person name="Mohanty A."/>
            <person name="Bharti A.K."/>
            <person name="Gaur A."/>
            <person name="Gupta V."/>
            <person name="Kumar D."/>
            <person name="Ravi V."/>
            <person name="Vij S."/>
            <person name="Kapur A."/>
            <person name="Khurana P."/>
            <person name="Khurana P."/>
            <person name="Khurana J.P."/>
            <person name="Tyagi A.K."/>
            <person name="Gaikwad K."/>
            <person name="Singh A."/>
            <person name="Dalal V."/>
            <person name="Srivastava S."/>
            <person name="Dixit A."/>
            <person name="Pal A.K."/>
            <person name="Ghazi I.A."/>
            <person name="Yadav M."/>
            <person name="Pandit A."/>
            <person name="Bhargava A."/>
            <person name="Sureshbabu K."/>
            <person name="Batra K."/>
            <person name="Sharma T.R."/>
            <person name="Mohapatra T."/>
            <person name="Singh N.K."/>
            <person name="Messing J."/>
            <person name="Nelson A.B."/>
            <person name="Fuks G."/>
            <person name="Kavchok S."/>
            <person name="Keizer G."/>
            <person name="Linton E."/>
            <person name="Llaca V."/>
            <person name="Song R."/>
            <person name="Tanyolac B."/>
            <person name="Young S."/>
            <person name="Ho-Il K."/>
            <person name="Hahn J.H."/>
            <person name="Sangsakoo G."/>
            <person name="Vanavichit A."/>
            <person name="de Mattos Luiz.A.T."/>
            <person name="Zimmer P.D."/>
            <person name="Malone G."/>
            <person name="Dellagostin O."/>
            <person name="de Oliveira A.C."/>
            <person name="Bevan M."/>
            <person name="Bancroft I."/>
            <person name="Minx P."/>
            <person name="Cordum H."/>
            <person name="Wilson R."/>
            <person name="Cheng Z."/>
            <person name="Jin W."/>
            <person name="Jiang J."/>
            <person name="Leong S.A."/>
            <person name="Iwama H."/>
            <person name="Gojobori T."/>
            <person name="Itoh T."/>
            <person name="Niimura Y."/>
            <person name="Fujii Y."/>
            <person name="Habara T."/>
            <person name="Sakai H."/>
            <person name="Sato Y."/>
            <person name="Wilson G."/>
            <person name="Kumar K."/>
            <person name="McCouch S."/>
            <person name="Juretic N."/>
            <person name="Hoen D."/>
            <person name="Wright S."/>
            <person name="Bruskiewich R."/>
            <person name="Bureau T."/>
            <person name="Miyao A."/>
            <person name="Hirochika H."/>
            <person name="Nishikawa T."/>
            <person name="Kadowaki K."/>
            <person name="Sugiura M."/>
            <person name="Burr B."/>
            <person name="Sasaki T."/>
        </authorList>
    </citation>
    <scope>NUCLEOTIDE SEQUENCE [LARGE SCALE GENOMIC DNA]</scope>
    <source>
        <strain evidence="2">cv. Nipponbare</strain>
    </source>
</reference>
<reference evidence="1 2" key="2">
    <citation type="journal article" date="2013" name="Plant Cell Physiol.">
        <title>Rice Annotation Project Database (RAP-DB): an integrative and interactive database for rice genomics.</title>
        <authorList>
            <person name="Sakai H."/>
            <person name="Lee S.S."/>
            <person name="Tanaka T."/>
            <person name="Numa H."/>
            <person name="Kim J."/>
            <person name="Kawahara Y."/>
            <person name="Wakimoto H."/>
            <person name="Yang C.C."/>
            <person name="Iwamoto M."/>
            <person name="Abe T."/>
            <person name="Yamada Y."/>
            <person name="Muto A."/>
            <person name="Inokuchi H."/>
            <person name="Ikemura T."/>
            <person name="Matsumoto T."/>
            <person name="Sasaki T."/>
            <person name="Itoh T."/>
        </authorList>
    </citation>
    <scope>NUCLEOTIDE SEQUENCE [LARGE SCALE GENOMIC DNA]</scope>
    <source>
        <strain evidence="2">cv. Nipponbare</strain>
    </source>
</reference>
<feature type="non-terminal residue" evidence="1">
    <location>
        <position position="1"/>
    </location>
</feature>
<accession>A0A0P0Y8K5</accession>
<dbReference type="EMBL" id="AP014968">
    <property type="protein sequence ID" value="BAT16509.1"/>
    <property type="molecule type" value="Genomic_DNA"/>
</dbReference>
<proteinExistence type="predicted"/>
<reference evidence="1 2" key="3">
    <citation type="journal article" date="2013" name="Rice">
        <title>Improvement of the Oryza sativa Nipponbare reference genome using next generation sequence and optical map data.</title>
        <authorList>
            <person name="Kawahara Y."/>
            <person name="de la Bastide M."/>
            <person name="Hamilton J.P."/>
            <person name="Kanamori H."/>
            <person name="McCombie W.R."/>
            <person name="Ouyang S."/>
            <person name="Schwartz D.C."/>
            <person name="Tanaka T."/>
            <person name="Wu J."/>
            <person name="Zhou S."/>
            <person name="Childs K.L."/>
            <person name="Davidson R.M."/>
            <person name="Lin H."/>
            <person name="Quesada-Ocampo L."/>
            <person name="Vaillancourt B."/>
            <person name="Sakai H."/>
            <person name="Lee S.S."/>
            <person name="Kim J."/>
            <person name="Numa H."/>
            <person name="Itoh T."/>
            <person name="Buell C.R."/>
            <person name="Matsumoto T."/>
        </authorList>
    </citation>
    <scope>NUCLEOTIDE SEQUENCE [LARGE SCALE GENOMIC DNA]</scope>
    <source>
        <strain evidence="2">cv. Nipponbare</strain>
    </source>
</reference>